<dbReference type="InterPro" id="IPR010982">
    <property type="entry name" value="Lambda_DNA-bd_dom_sf"/>
</dbReference>
<organism evidence="2 3">
    <name type="scientific">Micromonospora fiedleri</name>
    <dbReference type="NCBI Taxonomy" id="1157498"/>
    <lineage>
        <taxon>Bacteria</taxon>
        <taxon>Bacillati</taxon>
        <taxon>Actinomycetota</taxon>
        <taxon>Actinomycetes</taxon>
        <taxon>Micromonosporales</taxon>
        <taxon>Micromonosporaceae</taxon>
        <taxon>Micromonospora</taxon>
    </lineage>
</organism>
<gene>
    <name evidence="2" type="ORF">JMF97_09865</name>
</gene>
<evidence type="ECO:0000313" key="3">
    <source>
        <dbReference type="Proteomes" id="UP000661193"/>
    </source>
</evidence>
<protein>
    <submittedName>
        <fullName evidence="2">XRE family transcriptional regulator</fullName>
    </submittedName>
</protein>
<keyword evidence="3" id="KW-1185">Reference proteome</keyword>
<dbReference type="RefSeq" id="WP_203221264.1">
    <property type="nucleotide sequence ID" value="NZ_JAETXL010000003.1"/>
</dbReference>
<dbReference type="SUPFAM" id="SSF47413">
    <property type="entry name" value="lambda repressor-like DNA-binding domains"/>
    <property type="match status" value="1"/>
</dbReference>
<sequence>MNDALRVALQRAGHTTESLAGQIGVDPKTTDRWLREGRIPHPAHRSAAAAALGQNVSDIWPDTNRRHRDLVWFRPWEAIEREARSLRSYQPLVLPGLLQTERYARALFGSAGQYTPDDIERLVAARMARQSVLSGDAPPWLTAVIDEGALRRSVGGPEVMRQQVESLAATADLPHVRVHVVPLSAGAYAGLSGPFVIASSADNRTAGYLDTQLHGKVVSDPAELVALMAAWENVRGEALSHRQSIELLREVAETWT</sequence>
<evidence type="ECO:0000313" key="2">
    <source>
        <dbReference type="EMBL" id="MBL6276467.1"/>
    </source>
</evidence>
<accession>A0ABS1UJE2</accession>
<dbReference type="InterPro" id="IPR043917">
    <property type="entry name" value="DUF5753"/>
</dbReference>
<dbReference type="Pfam" id="PF19054">
    <property type="entry name" value="DUF5753"/>
    <property type="match status" value="1"/>
</dbReference>
<feature type="domain" description="DUF5753" evidence="1">
    <location>
        <begin position="78"/>
        <end position="250"/>
    </location>
</feature>
<proteinExistence type="predicted"/>
<evidence type="ECO:0000259" key="1">
    <source>
        <dbReference type="Pfam" id="PF19054"/>
    </source>
</evidence>
<comment type="caution">
    <text evidence="2">The sequence shown here is derived from an EMBL/GenBank/DDBJ whole genome shotgun (WGS) entry which is preliminary data.</text>
</comment>
<name>A0ABS1UJE2_9ACTN</name>
<dbReference type="Gene3D" id="1.10.260.40">
    <property type="entry name" value="lambda repressor-like DNA-binding domains"/>
    <property type="match status" value="1"/>
</dbReference>
<dbReference type="EMBL" id="JAETXL010000003">
    <property type="protein sequence ID" value="MBL6276467.1"/>
    <property type="molecule type" value="Genomic_DNA"/>
</dbReference>
<dbReference type="Proteomes" id="UP000661193">
    <property type="component" value="Unassembled WGS sequence"/>
</dbReference>
<reference evidence="2 3" key="1">
    <citation type="submission" date="2021-01" db="EMBL/GenBank/DDBJ databases">
        <title>Genome sequencing of Micromonospora fiedleri MG-37.</title>
        <authorList>
            <person name="Moreland P.E.J."/>
            <person name="Stach J.E.M."/>
        </authorList>
    </citation>
    <scope>NUCLEOTIDE SEQUENCE [LARGE SCALE GENOMIC DNA]</scope>
    <source>
        <strain evidence="2 3">MG-37</strain>
    </source>
</reference>